<organism evidence="2 3">
    <name type="scientific">Prevotella histicola</name>
    <dbReference type="NCBI Taxonomy" id="470565"/>
    <lineage>
        <taxon>Bacteria</taxon>
        <taxon>Pseudomonadati</taxon>
        <taxon>Bacteroidota</taxon>
        <taxon>Bacteroidia</taxon>
        <taxon>Bacteroidales</taxon>
        <taxon>Prevotellaceae</taxon>
        <taxon>Prevotella</taxon>
    </lineage>
</organism>
<dbReference type="GeneID" id="66732241"/>
<keyword evidence="1" id="KW-0732">Signal</keyword>
<gene>
    <name evidence="2" type="ORF">HXN33_05635</name>
</gene>
<sequence>MKKVLRTLTLALLALFASTTVRAADHVKVSEKDGKTTIFALSDDPTVTFTATDLVITAGTKTVNFPLTEGLTFEIITEPTAIQTAPNASRDVRFTLDNSVKGEGLQPGSTVAVYRIDGQTVGTATVNSNGSVEIPLNGLRGIFIVKSSTKSFKFIKK</sequence>
<comment type="caution">
    <text evidence="2">The sequence shown here is derived from an EMBL/GenBank/DDBJ whole genome shotgun (WGS) entry which is preliminary data.</text>
</comment>
<proteinExistence type="predicted"/>
<evidence type="ECO:0000313" key="3">
    <source>
        <dbReference type="Proteomes" id="UP000757461"/>
    </source>
</evidence>
<dbReference type="AlphaFoldDB" id="A0A930HZH6"/>
<evidence type="ECO:0000256" key="1">
    <source>
        <dbReference type="SAM" id="SignalP"/>
    </source>
</evidence>
<dbReference type="Proteomes" id="UP000757461">
    <property type="component" value="Unassembled WGS sequence"/>
</dbReference>
<name>A0A930HZH6_9BACT</name>
<feature type="chain" id="PRO_5037449738" evidence="1">
    <location>
        <begin position="24"/>
        <end position="157"/>
    </location>
</feature>
<dbReference type="EMBL" id="JABZSQ010000085">
    <property type="protein sequence ID" value="MBF1415045.1"/>
    <property type="molecule type" value="Genomic_DNA"/>
</dbReference>
<reference evidence="2" key="1">
    <citation type="submission" date="2020-04" db="EMBL/GenBank/DDBJ databases">
        <title>Deep metagenomics examines the oral microbiome during advanced dental caries in children, revealing novel taxa and co-occurrences with host molecules.</title>
        <authorList>
            <person name="Baker J.L."/>
            <person name="Morton J.T."/>
            <person name="Dinis M."/>
            <person name="Alvarez R."/>
            <person name="Tran N.C."/>
            <person name="Knight R."/>
            <person name="Edlund A."/>
        </authorList>
    </citation>
    <scope>NUCLEOTIDE SEQUENCE</scope>
    <source>
        <strain evidence="2">JCVI_25_bin.9</strain>
    </source>
</reference>
<evidence type="ECO:0000313" key="2">
    <source>
        <dbReference type="EMBL" id="MBF1415045.1"/>
    </source>
</evidence>
<feature type="signal peptide" evidence="1">
    <location>
        <begin position="1"/>
        <end position="23"/>
    </location>
</feature>
<accession>A0A930HZH6</accession>
<dbReference type="RefSeq" id="WP_008823266.1">
    <property type="nucleotide sequence ID" value="NZ_CAKAQX010000066.1"/>
</dbReference>
<protein>
    <submittedName>
        <fullName evidence="2">T9SS C-terminal target domain-containing protein</fullName>
    </submittedName>
</protein>